<evidence type="ECO:0000313" key="5">
    <source>
        <dbReference type="Proteomes" id="UP000592181"/>
    </source>
</evidence>
<feature type="transmembrane region" description="Helical" evidence="1">
    <location>
        <begin position="451"/>
        <end position="474"/>
    </location>
</feature>
<dbReference type="SUPFAM" id="SSF56601">
    <property type="entry name" value="beta-lactamase/transpeptidase-like"/>
    <property type="match status" value="1"/>
</dbReference>
<keyword evidence="5" id="KW-1185">Reference proteome</keyword>
<evidence type="ECO:0000256" key="1">
    <source>
        <dbReference type="SAM" id="Phobius"/>
    </source>
</evidence>
<sequence>MDTATPAPRPLATLRTGARTALATTGLGLLLAPPAAAAPEPAEAGTDVRAYLQQVADDQQLPGLAVAVVDGDSVGTHMIAEDGDGAAMSESTPFLLGSVSKSVTATAVLDLAAADELTLDDRLGDLLPEHGIADERADDITVQQLLTHTAGLTTADGLAHADRFDTASGALQRQATGLDDVTLARDPGAGYEYSDLGYLLLGAIVEEQAGAPFAEVVTDRVLAPAGVEQVVADEASAEALPPGHRQVLGRPVAFDTRYDTSGAPYGYLGTDLDGAAAWARAQLGGGGIDEATLAELHTARVQTGSGDAYGYGWRVGEQDGHSLVEHTGATPGYFSHVRVQPERDRAVVVLANSYSEARAGALYDVAGDVQRILDGEQPQRSGADPVLAGAPFAVLGLSVVGVLAALAALRRGTPTRVLVLVAGVLLTALALVAPSLLGYTSAQLRLWAPDLGWGLWAVVATWSVAGLTAAVAMVRRRGRGRDAAG</sequence>
<gene>
    <name evidence="4" type="ORF">BJY28_001910</name>
</gene>
<dbReference type="PANTHER" id="PTHR46825">
    <property type="entry name" value="D-ALANYL-D-ALANINE-CARBOXYPEPTIDASE/ENDOPEPTIDASE AMPH"/>
    <property type="match status" value="1"/>
</dbReference>
<accession>A0A852XGA3</accession>
<keyword evidence="1" id="KW-0472">Membrane</keyword>
<dbReference type="InterPro" id="IPR050491">
    <property type="entry name" value="AmpC-like"/>
</dbReference>
<keyword evidence="1" id="KW-0812">Transmembrane</keyword>
<dbReference type="EMBL" id="JACBZX010000001">
    <property type="protein sequence ID" value="NYG37441.1"/>
    <property type="molecule type" value="Genomic_DNA"/>
</dbReference>
<dbReference type="Pfam" id="PF00144">
    <property type="entry name" value="Beta-lactamase"/>
    <property type="match status" value="1"/>
</dbReference>
<name>A0A852XGA3_9MICO</name>
<evidence type="ECO:0000313" key="4">
    <source>
        <dbReference type="EMBL" id="NYG37441.1"/>
    </source>
</evidence>
<dbReference type="Proteomes" id="UP000592181">
    <property type="component" value="Unassembled WGS sequence"/>
</dbReference>
<reference evidence="4 5" key="1">
    <citation type="submission" date="2020-07" db="EMBL/GenBank/DDBJ databases">
        <title>Sequencing the genomes of 1000 actinobacteria strains.</title>
        <authorList>
            <person name="Klenk H.-P."/>
        </authorList>
    </citation>
    <scope>NUCLEOTIDE SEQUENCE [LARGE SCALE GENOMIC DNA]</scope>
    <source>
        <strain evidence="4 5">DSM 24723</strain>
    </source>
</reference>
<dbReference type="RefSeq" id="WP_179462806.1">
    <property type="nucleotide sequence ID" value="NZ_JACBZX010000001.1"/>
</dbReference>
<dbReference type="InterPro" id="IPR001466">
    <property type="entry name" value="Beta-lactam-related"/>
</dbReference>
<evidence type="ECO:0000259" key="3">
    <source>
        <dbReference type="Pfam" id="PF00144"/>
    </source>
</evidence>
<feature type="transmembrane region" description="Helical" evidence="1">
    <location>
        <begin position="418"/>
        <end position="439"/>
    </location>
</feature>
<organism evidence="4 5">
    <name type="scientific">Janibacter alkaliphilus</name>
    <dbReference type="NCBI Taxonomy" id="1069963"/>
    <lineage>
        <taxon>Bacteria</taxon>
        <taxon>Bacillati</taxon>
        <taxon>Actinomycetota</taxon>
        <taxon>Actinomycetes</taxon>
        <taxon>Micrococcales</taxon>
        <taxon>Intrasporangiaceae</taxon>
        <taxon>Janibacter</taxon>
    </lineage>
</organism>
<proteinExistence type="predicted"/>
<protein>
    <submittedName>
        <fullName evidence="4">CubicO group peptidase (Beta-lactamase class C family)</fullName>
    </submittedName>
</protein>
<keyword evidence="2" id="KW-0732">Signal</keyword>
<keyword evidence="1" id="KW-1133">Transmembrane helix</keyword>
<dbReference type="PANTHER" id="PTHR46825:SF9">
    <property type="entry name" value="BETA-LACTAMASE-RELATED DOMAIN-CONTAINING PROTEIN"/>
    <property type="match status" value="1"/>
</dbReference>
<feature type="domain" description="Beta-lactamase-related" evidence="3">
    <location>
        <begin position="48"/>
        <end position="357"/>
    </location>
</feature>
<feature type="chain" id="PRO_5032278690" evidence="2">
    <location>
        <begin position="38"/>
        <end position="485"/>
    </location>
</feature>
<dbReference type="InterPro" id="IPR012338">
    <property type="entry name" value="Beta-lactam/transpept-like"/>
</dbReference>
<evidence type="ECO:0000256" key="2">
    <source>
        <dbReference type="SAM" id="SignalP"/>
    </source>
</evidence>
<comment type="caution">
    <text evidence="4">The sequence shown here is derived from an EMBL/GenBank/DDBJ whole genome shotgun (WGS) entry which is preliminary data.</text>
</comment>
<dbReference type="Gene3D" id="3.40.710.10">
    <property type="entry name" value="DD-peptidase/beta-lactamase superfamily"/>
    <property type="match status" value="1"/>
</dbReference>
<feature type="transmembrane region" description="Helical" evidence="1">
    <location>
        <begin position="386"/>
        <end position="406"/>
    </location>
</feature>
<feature type="signal peptide" evidence="2">
    <location>
        <begin position="1"/>
        <end position="37"/>
    </location>
</feature>
<dbReference type="AlphaFoldDB" id="A0A852XGA3"/>